<evidence type="ECO:0000313" key="2">
    <source>
        <dbReference type="EMBL" id="QSX35707.1"/>
    </source>
</evidence>
<reference evidence="2 3" key="1">
    <citation type="submission" date="2021-03" db="EMBL/GenBank/DDBJ databases">
        <title>Novel species identification of genus Shewanella.</title>
        <authorList>
            <person name="Liu G."/>
            <person name="Zhang Q."/>
        </authorList>
    </citation>
    <scope>NUCLEOTIDE SEQUENCE [LARGE SCALE GENOMIC DNA]</scope>
    <source>
        <strain evidence="2 3">FJAT-52962</strain>
    </source>
</reference>
<feature type="signal peptide" evidence="1">
    <location>
        <begin position="1"/>
        <end position="25"/>
    </location>
</feature>
<dbReference type="EMBL" id="CP071502">
    <property type="protein sequence ID" value="QSX35707.1"/>
    <property type="molecule type" value="Genomic_DNA"/>
</dbReference>
<proteinExistence type="predicted"/>
<gene>
    <name evidence="2" type="ORF">JYB85_09940</name>
</gene>
<keyword evidence="3" id="KW-1185">Reference proteome</keyword>
<protein>
    <submittedName>
        <fullName evidence="2">DUF3466 family protein</fullName>
    </submittedName>
</protein>
<sequence length="619" mass="66979">MKLKLDKALTLVALSVAGVLGTAQAAPVYEVVNIEDFDLNGTLEGTRNGYAMGINANNELVGVAQGRKKLNSSDVEGGIIDAEDGVADAEKITYSVNSPIVANNFTFVAGANGEAGAWIPTFESLGGTTDPALTDTDVPESINSVDTYYYDINDAGIKVGALTAPEKKVDYTGSSTTQEFWYYRDFEQRAVVKTPGGEIELPPPYTTYVNEDKTVELGGMSLASAINNNNQITGYASTALSSFSSDRVAACITADEAGTGLPLDICVQQEQYPSGSQNTRNIQYQNRAFVWQLGEETVTEMELPLGLEPPADSKVVYSAQGLGINNEGDVAGRSHIFRDNDTKKLRLDAAYWRKNAEGQYEYHWVPVINKDVTSSIAFDINDNGILVGSYRSYIQGVLRDKFFYFDTKADAASVVVPNDFSTSLTDLSSKPRDINNQGQVVGFIETEYDKDKPRPKAGFLFDMNSAEFVNLNSQLTCQSKGFEQGTDGNWQRHKVEVQDGTGKTLSYETDIQIVEANSINEAGLIVGTAFVRKPVYQTDLNGIPVVGENGLPLFSLDGNGDPVTSYLPRMVVLAPAASGAEACDAVDGGTETKYERKGAAGGLLALLLLPLTWIRRRIR</sequence>
<keyword evidence="1" id="KW-0732">Signal</keyword>
<name>A0ABX7QXE7_9GAMM</name>
<evidence type="ECO:0000313" key="3">
    <source>
        <dbReference type="Proteomes" id="UP000663207"/>
    </source>
</evidence>
<dbReference type="Pfam" id="PF11949">
    <property type="entry name" value="DUF3466"/>
    <property type="match status" value="1"/>
</dbReference>
<dbReference type="RefSeq" id="WP_207379185.1">
    <property type="nucleotide sequence ID" value="NZ_CP071502.1"/>
</dbReference>
<organism evidence="2 3">
    <name type="scientific">Shewanella sedimentimangrovi</name>
    <dbReference type="NCBI Taxonomy" id="2814293"/>
    <lineage>
        <taxon>Bacteria</taxon>
        <taxon>Pseudomonadati</taxon>
        <taxon>Pseudomonadota</taxon>
        <taxon>Gammaproteobacteria</taxon>
        <taxon>Alteromonadales</taxon>
        <taxon>Shewanellaceae</taxon>
        <taxon>Shewanella</taxon>
    </lineage>
</organism>
<feature type="chain" id="PRO_5045108547" evidence="1">
    <location>
        <begin position="26"/>
        <end position="619"/>
    </location>
</feature>
<accession>A0ABX7QXE7</accession>
<evidence type="ECO:0000256" key="1">
    <source>
        <dbReference type="SAM" id="SignalP"/>
    </source>
</evidence>
<dbReference type="InterPro" id="IPR022562">
    <property type="entry name" value="DUF3466"/>
</dbReference>
<dbReference type="Proteomes" id="UP000663207">
    <property type="component" value="Chromosome"/>
</dbReference>